<dbReference type="AlphaFoldDB" id="A0A345HCI3"/>
<evidence type="ECO:0000313" key="1">
    <source>
        <dbReference type="EMBL" id="AXG74293.1"/>
    </source>
</evidence>
<keyword evidence="2" id="KW-1185">Reference proteome</keyword>
<accession>A0A345HCI3</accession>
<proteinExistence type="predicted"/>
<protein>
    <recommendedName>
        <fullName evidence="3">Gliding motility-associated C-terminal domain-containing protein</fullName>
    </recommendedName>
</protein>
<dbReference type="Proteomes" id="UP000253951">
    <property type="component" value="Chromosome"/>
</dbReference>
<gene>
    <name evidence="1" type="ORF">DVK85_08645</name>
</gene>
<dbReference type="InterPro" id="IPR026341">
    <property type="entry name" value="T9SS_type_B"/>
</dbReference>
<sequence>MTLFNLPTGSSKDRAYRLYKLCTILLLAFLPCYTINAQDFNLSVTVTNETCPGNGQLSFTVANAADTPPVNYQVFLLPNTTTPIYNNTTPSVTSLTDGTYLVIATQTNNGNTNTDQEEVIIEDETSPLLYNVISSSTVCGDDGVITINVTQGNPQTYEILTGPTTAGAQTSNIFENLPAGTYTVRVIDNCGEGIVKAHTLLSTEPVMIISATGFPDTELPACDLITASHNVSPENPDIPLAIPLSVTYTVYPVGGGDPIIYIQTATGDPLGFSIEQIIPFYYDTDYYYDLEIIDNCGTVYTQPNNLVRQKLTVTAGFDDAGCGEKFLIIDIYKYVGPCSIVFIEHPEEFDPNTFNAAHPEPFIENHADYGGEGNPVPYGIYEFTVSDDGCGRSTTITLELEDIEIEAISSERNNDCENNLGSTEIVVADFALVGGSITSVSNGFDEALLYDLSNYINDDDNVEVGGLPPGTYQFEVIDDCGNVYPIEVVIPEFAASGLSSFTRPDCTEGKGSIMLTSGYSLSTVTMTVAPPEFEETIPFDVSEYIADDGSLYMDNLTSGNYTFTATTNCSTDLSTNAVITGYEIISNNIQETRHCGAFDITLAHNSNGVAFVKFWLQKLLDPDTDTWGHPTSNVIYEEGNLGTINSLELINNTTTYNLINTGSFRIIKSFRSFGSGVDSKTCIEILYDFEFYDDLNITNIKSLTCSGDVADVEITAVGVEPLTYKIISKNGDTSFLIDNGTNNIFAGLESAIYEVRVDDPCGNFDTQPFNVADLPSLVTATAPSDIEVCDENDDTIETFDLSEHNNTILDGQSLDDVTLTYHNSYNDADLGINPIPNDYTASIGIAQIFARVVYNDNEECIALTSFKIIVRAIPELQMKEIWSACEDENIMVTADAGYDSYSWSNGAETRSITVIEEGEYTVTVTNQYGCETSKTITVVNSQAPQISEVNIEDWTDNDNVITVILENTTGAEDFEYSLNGITYQDSNTFTGLEPGQYNVYVRDKYNCGIDTEETFLLTYPKFFTPNGDGVNETWRIKFSTVEPNMYVYIFDRYGKIITGFGANSNGWDGTYNGARLPSTDYWFIVIRENGKEYKGHFSMIR</sequence>
<organism evidence="1 2">
    <name type="scientific">Flavobacterium arcticum</name>
    <dbReference type="NCBI Taxonomy" id="1784713"/>
    <lineage>
        <taxon>Bacteria</taxon>
        <taxon>Pseudomonadati</taxon>
        <taxon>Bacteroidota</taxon>
        <taxon>Flavobacteriia</taxon>
        <taxon>Flavobacteriales</taxon>
        <taxon>Flavobacteriaceae</taxon>
        <taxon>Flavobacterium</taxon>
    </lineage>
</organism>
<evidence type="ECO:0008006" key="3">
    <source>
        <dbReference type="Google" id="ProtNLM"/>
    </source>
</evidence>
<evidence type="ECO:0000313" key="2">
    <source>
        <dbReference type="Proteomes" id="UP000253951"/>
    </source>
</evidence>
<dbReference type="KEGG" id="fat:DVK85_08645"/>
<dbReference type="RefSeq" id="WP_114678051.1">
    <property type="nucleotide sequence ID" value="NZ_CP031188.1"/>
</dbReference>
<name>A0A345HCI3_9FLAO</name>
<dbReference type="Pfam" id="PF13585">
    <property type="entry name" value="CHU_C"/>
    <property type="match status" value="1"/>
</dbReference>
<dbReference type="EMBL" id="CP031188">
    <property type="protein sequence ID" value="AXG74293.1"/>
    <property type="molecule type" value="Genomic_DNA"/>
</dbReference>
<dbReference type="OrthoDB" id="1652165at2"/>
<dbReference type="NCBIfam" id="TIGR04131">
    <property type="entry name" value="Bac_Flav_CTERM"/>
    <property type="match status" value="1"/>
</dbReference>
<reference evidence="1 2" key="1">
    <citation type="submission" date="2018-07" db="EMBL/GenBank/DDBJ databases">
        <title>Complete genome sequence of Flavobacterium arcticum type strain SM1502T.</title>
        <authorList>
            <person name="Li Y."/>
            <person name="Li D.-D."/>
        </authorList>
    </citation>
    <scope>NUCLEOTIDE SEQUENCE [LARGE SCALE GENOMIC DNA]</scope>
    <source>
        <strain evidence="1 2">SM1502</strain>
    </source>
</reference>